<protein>
    <submittedName>
        <fullName evidence="2">GNAT family N-acetyltransferase</fullName>
    </submittedName>
</protein>
<name>A0ABP9FVP4_9SPHI</name>
<dbReference type="SUPFAM" id="SSF55729">
    <property type="entry name" value="Acyl-CoA N-acyltransferases (Nat)"/>
    <property type="match status" value="1"/>
</dbReference>
<dbReference type="InterPro" id="IPR016181">
    <property type="entry name" value="Acyl_CoA_acyltransferase"/>
</dbReference>
<proteinExistence type="predicted"/>
<dbReference type="Proteomes" id="UP001501436">
    <property type="component" value="Unassembled WGS sequence"/>
</dbReference>
<dbReference type="RefSeq" id="WP_345331206.1">
    <property type="nucleotide sequence ID" value="NZ_BAABJI010000002.1"/>
</dbReference>
<dbReference type="InterPro" id="IPR000182">
    <property type="entry name" value="GNAT_dom"/>
</dbReference>
<dbReference type="EMBL" id="BAABJI010000002">
    <property type="protein sequence ID" value="GAA4917622.1"/>
    <property type="molecule type" value="Genomic_DNA"/>
</dbReference>
<dbReference type="Pfam" id="PF13302">
    <property type="entry name" value="Acetyltransf_3"/>
    <property type="match status" value="1"/>
</dbReference>
<evidence type="ECO:0000313" key="3">
    <source>
        <dbReference type="Proteomes" id="UP001501436"/>
    </source>
</evidence>
<dbReference type="PROSITE" id="PS51186">
    <property type="entry name" value="GNAT"/>
    <property type="match status" value="1"/>
</dbReference>
<dbReference type="Gene3D" id="3.40.630.30">
    <property type="match status" value="1"/>
</dbReference>
<evidence type="ECO:0000259" key="1">
    <source>
        <dbReference type="PROSITE" id="PS51186"/>
    </source>
</evidence>
<dbReference type="InterPro" id="IPR051531">
    <property type="entry name" value="N-acetyltransferase"/>
</dbReference>
<accession>A0ABP9FVP4</accession>
<keyword evidence="3" id="KW-1185">Reference proteome</keyword>
<sequence length="170" mass="19169">MANIIIETERLILRELTLADAEFILALVNTPEWLTNVGDRNVHNLAHAERYLQGPIKSYAEHGLGLWAVILKSDNTPIGLCGLIKRNELEDIDIGYALFKEYTGNGYALEAAEAVLNKGWNDFDFKRIVAITIPENTRSGALLLKLGFTLEKEFYMDGDTQLLQLYSIIR</sequence>
<comment type="caution">
    <text evidence="2">The sequence shown here is derived from an EMBL/GenBank/DDBJ whole genome shotgun (WGS) entry which is preliminary data.</text>
</comment>
<reference evidence="3" key="1">
    <citation type="journal article" date="2019" name="Int. J. Syst. Evol. Microbiol.">
        <title>The Global Catalogue of Microorganisms (GCM) 10K type strain sequencing project: providing services to taxonomists for standard genome sequencing and annotation.</title>
        <authorList>
            <consortium name="The Broad Institute Genomics Platform"/>
            <consortium name="The Broad Institute Genome Sequencing Center for Infectious Disease"/>
            <person name="Wu L."/>
            <person name="Ma J."/>
        </authorList>
    </citation>
    <scope>NUCLEOTIDE SEQUENCE [LARGE SCALE GENOMIC DNA]</scope>
    <source>
        <strain evidence="3">JCM 18283</strain>
    </source>
</reference>
<dbReference type="PANTHER" id="PTHR43792">
    <property type="entry name" value="GNAT FAMILY, PUTATIVE (AFU_ORTHOLOGUE AFUA_3G00765)-RELATED-RELATED"/>
    <property type="match status" value="1"/>
</dbReference>
<feature type="domain" description="N-acetyltransferase" evidence="1">
    <location>
        <begin position="11"/>
        <end position="170"/>
    </location>
</feature>
<gene>
    <name evidence="2" type="ORF">GCM10023313_21570</name>
</gene>
<organism evidence="2 3">
    <name type="scientific">Mucilaginibacter defluvii</name>
    <dbReference type="NCBI Taxonomy" id="1196019"/>
    <lineage>
        <taxon>Bacteria</taxon>
        <taxon>Pseudomonadati</taxon>
        <taxon>Bacteroidota</taxon>
        <taxon>Sphingobacteriia</taxon>
        <taxon>Sphingobacteriales</taxon>
        <taxon>Sphingobacteriaceae</taxon>
        <taxon>Mucilaginibacter</taxon>
    </lineage>
</organism>
<dbReference type="PANTHER" id="PTHR43792:SF1">
    <property type="entry name" value="N-ACETYLTRANSFERASE DOMAIN-CONTAINING PROTEIN"/>
    <property type="match status" value="1"/>
</dbReference>
<evidence type="ECO:0000313" key="2">
    <source>
        <dbReference type="EMBL" id="GAA4917622.1"/>
    </source>
</evidence>